<evidence type="ECO:0000256" key="1">
    <source>
        <dbReference type="SAM" id="MobiDB-lite"/>
    </source>
</evidence>
<evidence type="ECO:0000313" key="3">
    <source>
        <dbReference type="Proteomes" id="UP000663843"/>
    </source>
</evidence>
<feature type="region of interest" description="Disordered" evidence="1">
    <location>
        <begin position="232"/>
        <end position="284"/>
    </location>
</feature>
<feature type="compositionally biased region" description="Low complexity" evidence="1">
    <location>
        <begin position="264"/>
        <end position="284"/>
    </location>
</feature>
<dbReference type="EMBL" id="CAJMWT010007812">
    <property type="protein sequence ID" value="CAE6528447.1"/>
    <property type="molecule type" value="Genomic_DNA"/>
</dbReference>
<evidence type="ECO:0000313" key="2">
    <source>
        <dbReference type="EMBL" id="CAE6528447.1"/>
    </source>
</evidence>
<gene>
    <name evidence="2" type="ORF">RDB_LOCUS175537</name>
</gene>
<protein>
    <submittedName>
        <fullName evidence="2">Uncharacterized protein</fullName>
    </submittedName>
</protein>
<reference evidence="2" key="1">
    <citation type="submission" date="2021-01" db="EMBL/GenBank/DDBJ databases">
        <authorList>
            <person name="Kaushik A."/>
        </authorList>
    </citation>
    <scope>NUCLEOTIDE SEQUENCE</scope>
    <source>
        <strain evidence="2">AG2-2IIIB</strain>
    </source>
</reference>
<proteinExistence type="predicted"/>
<sequence>MYQHKTLRINYTSYDVRRQQDVINPSTPSRFIFLPSETSNSDFEHANSNHHPFLYAKVLGIYHAEVSYRNCAPRRMDFIHVRWLYYDHDHPGGWDAFRLDRVGYEPCDTEEDNLDSFDFVDPNDVVRMAHMIPDFRSGPTNDFLLTSHSVAHDHREHGTDWKYYYVNRFVDRDILMRYLGGGIGHYRHKVTRSNKDDTPDEEQLVNTSVEDDNIELEDENEQENDILDEADELQANTGINEEFWDEDEDGGEYEDEYEDEYDLEGSSSDGASSAGGVDDIIYDY</sequence>
<dbReference type="AlphaFoldDB" id="A0A8H3DLY2"/>
<dbReference type="Proteomes" id="UP000663843">
    <property type="component" value="Unassembled WGS sequence"/>
</dbReference>
<name>A0A8H3DLY2_9AGAM</name>
<organism evidence="2 3">
    <name type="scientific">Rhizoctonia solani</name>
    <dbReference type="NCBI Taxonomy" id="456999"/>
    <lineage>
        <taxon>Eukaryota</taxon>
        <taxon>Fungi</taxon>
        <taxon>Dikarya</taxon>
        <taxon>Basidiomycota</taxon>
        <taxon>Agaricomycotina</taxon>
        <taxon>Agaricomycetes</taxon>
        <taxon>Cantharellales</taxon>
        <taxon>Ceratobasidiaceae</taxon>
        <taxon>Rhizoctonia</taxon>
    </lineage>
</organism>
<accession>A0A8H3DLY2</accession>
<comment type="caution">
    <text evidence="2">The sequence shown here is derived from an EMBL/GenBank/DDBJ whole genome shotgun (WGS) entry which is preliminary data.</text>
</comment>
<feature type="compositionally biased region" description="Acidic residues" evidence="1">
    <location>
        <begin position="242"/>
        <end position="263"/>
    </location>
</feature>